<protein>
    <submittedName>
        <fullName evidence="2">Uncharacterized protein</fullName>
    </submittedName>
</protein>
<name>A0A4C1U0U5_EUMVA</name>
<evidence type="ECO:0000313" key="2">
    <source>
        <dbReference type="EMBL" id="GBP19961.1"/>
    </source>
</evidence>
<sequence length="141" mass="16517">MPKSDAETTKAWRERKRAGLPDTSASPDDQRQKKGPFDADSPFRDRVKKFRFKHTLYAENQPPHHLLHEVYSDFRSTVKKLPYPENDTCSRALFPATCEGNPNVEAWPIGHAQYRKHRYRNLLLPKTEKKNECNSSYKQMI</sequence>
<evidence type="ECO:0000313" key="3">
    <source>
        <dbReference type="Proteomes" id="UP000299102"/>
    </source>
</evidence>
<evidence type="ECO:0000256" key="1">
    <source>
        <dbReference type="SAM" id="MobiDB-lite"/>
    </source>
</evidence>
<keyword evidence="3" id="KW-1185">Reference proteome</keyword>
<gene>
    <name evidence="2" type="ORF">EVAR_11351_1</name>
</gene>
<dbReference type="Proteomes" id="UP000299102">
    <property type="component" value="Unassembled WGS sequence"/>
</dbReference>
<reference evidence="2 3" key="1">
    <citation type="journal article" date="2019" name="Commun. Biol.">
        <title>The bagworm genome reveals a unique fibroin gene that provides high tensile strength.</title>
        <authorList>
            <person name="Kono N."/>
            <person name="Nakamura H."/>
            <person name="Ohtoshi R."/>
            <person name="Tomita M."/>
            <person name="Numata K."/>
            <person name="Arakawa K."/>
        </authorList>
    </citation>
    <scope>NUCLEOTIDE SEQUENCE [LARGE SCALE GENOMIC DNA]</scope>
</reference>
<feature type="compositionally biased region" description="Basic and acidic residues" evidence="1">
    <location>
        <begin position="1"/>
        <end position="12"/>
    </location>
</feature>
<dbReference type="AlphaFoldDB" id="A0A4C1U0U5"/>
<proteinExistence type="predicted"/>
<feature type="region of interest" description="Disordered" evidence="1">
    <location>
        <begin position="1"/>
        <end position="42"/>
    </location>
</feature>
<dbReference type="EMBL" id="BGZK01000113">
    <property type="protein sequence ID" value="GBP19961.1"/>
    <property type="molecule type" value="Genomic_DNA"/>
</dbReference>
<accession>A0A4C1U0U5</accession>
<comment type="caution">
    <text evidence="2">The sequence shown here is derived from an EMBL/GenBank/DDBJ whole genome shotgun (WGS) entry which is preliminary data.</text>
</comment>
<feature type="compositionally biased region" description="Basic and acidic residues" evidence="1">
    <location>
        <begin position="28"/>
        <end position="42"/>
    </location>
</feature>
<organism evidence="2 3">
    <name type="scientific">Eumeta variegata</name>
    <name type="common">Bagworm moth</name>
    <name type="synonym">Eumeta japonica</name>
    <dbReference type="NCBI Taxonomy" id="151549"/>
    <lineage>
        <taxon>Eukaryota</taxon>
        <taxon>Metazoa</taxon>
        <taxon>Ecdysozoa</taxon>
        <taxon>Arthropoda</taxon>
        <taxon>Hexapoda</taxon>
        <taxon>Insecta</taxon>
        <taxon>Pterygota</taxon>
        <taxon>Neoptera</taxon>
        <taxon>Endopterygota</taxon>
        <taxon>Lepidoptera</taxon>
        <taxon>Glossata</taxon>
        <taxon>Ditrysia</taxon>
        <taxon>Tineoidea</taxon>
        <taxon>Psychidae</taxon>
        <taxon>Oiketicinae</taxon>
        <taxon>Eumeta</taxon>
    </lineage>
</organism>